<protein>
    <submittedName>
        <fullName evidence="2 3">Uncharacterized protein</fullName>
    </submittedName>
</protein>
<reference evidence="4" key="1">
    <citation type="submission" date="2010-07" db="EMBL/GenBank/DDBJ databases">
        <title>The genome sequence of Gaeumannomyces graminis var. tritici strain R3-111a-1.</title>
        <authorList>
            <consortium name="The Broad Institute Genome Sequencing Platform"/>
            <person name="Ma L.-J."/>
            <person name="Dead R."/>
            <person name="Young S."/>
            <person name="Zeng Q."/>
            <person name="Koehrsen M."/>
            <person name="Alvarado L."/>
            <person name="Berlin A."/>
            <person name="Chapman S.B."/>
            <person name="Chen Z."/>
            <person name="Freedman E."/>
            <person name="Gellesch M."/>
            <person name="Goldberg J."/>
            <person name="Griggs A."/>
            <person name="Gujja S."/>
            <person name="Heilman E.R."/>
            <person name="Heiman D."/>
            <person name="Hepburn T."/>
            <person name="Howarth C."/>
            <person name="Jen D."/>
            <person name="Larson L."/>
            <person name="Mehta T."/>
            <person name="Neiman D."/>
            <person name="Pearson M."/>
            <person name="Roberts A."/>
            <person name="Saif S."/>
            <person name="Shea T."/>
            <person name="Shenoy N."/>
            <person name="Sisk P."/>
            <person name="Stolte C."/>
            <person name="Sykes S."/>
            <person name="Walk T."/>
            <person name="White J."/>
            <person name="Yandava C."/>
            <person name="Haas B."/>
            <person name="Nusbaum C."/>
            <person name="Birren B."/>
        </authorList>
    </citation>
    <scope>NUCLEOTIDE SEQUENCE [LARGE SCALE GENOMIC DNA]</scope>
    <source>
        <strain evidence="4">R3-111a-1</strain>
    </source>
</reference>
<evidence type="ECO:0000313" key="4">
    <source>
        <dbReference type="Proteomes" id="UP000006039"/>
    </source>
</evidence>
<gene>
    <name evidence="3" type="primary">20350304</name>
    <name evidence="2" type="ORF">GGTG_09846</name>
</gene>
<evidence type="ECO:0000313" key="3">
    <source>
        <dbReference type="EnsemblFungi" id="EJT72995"/>
    </source>
</evidence>
<dbReference type="Proteomes" id="UP000006039">
    <property type="component" value="Unassembled WGS sequence"/>
</dbReference>
<sequence length="132" mass="14386">MEVAHHRRRVVVSSLAAPRCLQEVTGSPGGGFQQANWPPAGRHDKTAAVRLYSRHRRCTRLTGPSVTLNLDSWVCEAYPAAADRAARTDWGGGVAQDGKACPRRRALREPVGQEQMQSERDGMGPSARRQAG</sequence>
<organism evidence="2">
    <name type="scientific">Gaeumannomyces tritici (strain R3-111a-1)</name>
    <name type="common">Wheat and barley take-all root rot fungus</name>
    <name type="synonym">Gaeumannomyces graminis var. tritici</name>
    <dbReference type="NCBI Taxonomy" id="644352"/>
    <lineage>
        <taxon>Eukaryota</taxon>
        <taxon>Fungi</taxon>
        <taxon>Dikarya</taxon>
        <taxon>Ascomycota</taxon>
        <taxon>Pezizomycotina</taxon>
        <taxon>Sordariomycetes</taxon>
        <taxon>Sordariomycetidae</taxon>
        <taxon>Magnaporthales</taxon>
        <taxon>Magnaporthaceae</taxon>
        <taxon>Gaeumannomyces</taxon>
    </lineage>
</organism>
<reference evidence="2" key="3">
    <citation type="submission" date="2010-09" db="EMBL/GenBank/DDBJ databases">
        <title>Annotation of Gaeumannomyces graminis var. tritici R3-111a-1.</title>
        <authorList>
            <consortium name="The Broad Institute Genome Sequencing Platform"/>
            <person name="Ma L.-J."/>
            <person name="Dead R."/>
            <person name="Young S.K."/>
            <person name="Zeng Q."/>
            <person name="Gargeya S."/>
            <person name="Fitzgerald M."/>
            <person name="Haas B."/>
            <person name="Abouelleil A."/>
            <person name="Alvarado L."/>
            <person name="Arachchi H.M."/>
            <person name="Berlin A."/>
            <person name="Brown A."/>
            <person name="Chapman S.B."/>
            <person name="Chen Z."/>
            <person name="Dunbar C."/>
            <person name="Freedman E."/>
            <person name="Gearin G."/>
            <person name="Gellesch M."/>
            <person name="Goldberg J."/>
            <person name="Griggs A."/>
            <person name="Gujja S."/>
            <person name="Heiman D."/>
            <person name="Howarth C."/>
            <person name="Larson L."/>
            <person name="Lui A."/>
            <person name="MacDonald P.J.P."/>
            <person name="Mehta T."/>
            <person name="Montmayeur A."/>
            <person name="Murphy C."/>
            <person name="Neiman D."/>
            <person name="Pearson M."/>
            <person name="Priest M."/>
            <person name="Roberts A."/>
            <person name="Saif S."/>
            <person name="Shea T."/>
            <person name="Shenoy N."/>
            <person name="Sisk P."/>
            <person name="Stolte C."/>
            <person name="Sykes S."/>
            <person name="Yandava C."/>
            <person name="Wortman J."/>
            <person name="Nusbaum C."/>
            <person name="Birren B."/>
        </authorList>
    </citation>
    <scope>NUCLEOTIDE SEQUENCE</scope>
    <source>
        <strain evidence="2">R3-111a-1</strain>
    </source>
</reference>
<reference evidence="3" key="4">
    <citation type="journal article" date="2015" name="G3 (Bethesda)">
        <title>Genome sequences of three phytopathogenic species of the Magnaporthaceae family of fungi.</title>
        <authorList>
            <person name="Okagaki L.H."/>
            <person name="Nunes C.C."/>
            <person name="Sailsbery J."/>
            <person name="Clay B."/>
            <person name="Brown D."/>
            <person name="John T."/>
            <person name="Oh Y."/>
            <person name="Young N."/>
            <person name="Fitzgerald M."/>
            <person name="Haas B.J."/>
            <person name="Zeng Q."/>
            <person name="Young S."/>
            <person name="Adiconis X."/>
            <person name="Fan L."/>
            <person name="Levin J.Z."/>
            <person name="Mitchell T.K."/>
            <person name="Okubara P.A."/>
            <person name="Farman M.L."/>
            <person name="Kohn L.M."/>
            <person name="Birren B."/>
            <person name="Ma L.-J."/>
            <person name="Dean R.A."/>
        </authorList>
    </citation>
    <scope>NUCLEOTIDE SEQUENCE</scope>
    <source>
        <strain evidence="3">R3-111a-1</strain>
    </source>
</reference>
<keyword evidence="4" id="KW-1185">Reference proteome</keyword>
<dbReference type="RefSeq" id="XP_009225969.1">
    <property type="nucleotide sequence ID" value="XM_009227705.1"/>
</dbReference>
<dbReference type="HOGENOM" id="CLU_1917202_0_0_1"/>
<reference evidence="2" key="2">
    <citation type="submission" date="2010-07" db="EMBL/GenBank/DDBJ databases">
        <authorList>
            <consortium name="The Broad Institute Genome Sequencing Platform"/>
            <consortium name="Broad Institute Genome Sequencing Center for Infectious Disease"/>
            <person name="Ma L.-J."/>
            <person name="Dead R."/>
            <person name="Young S."/>
            <person name="Zeng Q."/>
            <person name="Koehrsen M."/>
            <person name="Alvarado L."/>
            <person name="Berlin A."/>
            <person name="Chapman S.B."/>
            <person name="Chen Z."/>
            <person name="Freedman E."/>
            <person name="Gellesch M."/>
            <person name="Goldberg J."/>
            <person name="Griggs A."/>
            <person name="Gujja S."/>
            <person name="Heilman E.R."/>
            <person name="Heiman D."/>
            <person name="Hepburn T."/>
            <person name="Howarth C."/>
            <person name="Jen D."/>
            <person name="Larson L."/>
            <person name="Mehta T."/>
            <person name="Neiman D."/>
            <person name="Pearson M."/>
            <person name="Roberts A."/>
            <person name="Saif S."/>
            <person name="Shea T."/>
            <person name="Shenoy N."/>
            <person name="Sisk P."/>
            <person name="Stolte C."/>
            <person name="Sykes S."/>
            <person name="Walk T."/>
            <person name="White J."/>
            <person name="Yandava C."/>
            <person name="Haas B."/>
            <person name="Nusbaum C."/>
            <person name="Birren B."/>
        </authorList>
    </citation>
    <scope>NUCLEOTIDE SEQUENCE</scope>
    <source>
        <strain evidence="2">R3-111a-1</strain>
    </source>
</reference>
<dbReference type="AlphaFoldDB" id="J3P8L2"/>
<proteinExistence type="predicted"/>
<dbReference type="EMBL" id="GL385399">
    <property type="protein sequence ID" value="EJT72995.1"/>
    <property type="molecule type" value="Genomic_DNA"/>
</dbReference>
<accession>J3P8L2</accession>
<reference evidence="3" key="5">
    <citation type="submission" date="2018-04" db="UniProtKB">
        <authorList>
            <consortium name="EnsemblFungi"/>
        </authorList>
    </citation>
    <scope>IDENTIFICATION</scope>
    <source>
        <strain evidence="3">R3-111a-1</strain>
    </source>
</reference>
<dbReference type="EnsemblFungi" id="EJT72995">
    <property type="protein sequence ID" value="EJT72995"/>
    <property type="gene ID" value="GGTG_09846"/>
</dbReference>
<dbReference type="GeneID" id="20350304"/>
<feature type="region of interest" description="Disordered" evidence="1">
    <location>
        <begin position="89"/>
        <end position="132"/>
    </location>
</feature>
<name>J3P8L2_GAET3</name>
<dbReference type="VEuPathDB" id="FungiDB:GGTG_09846"/>
<evidence type="ECO:0000313" key="2">
    <source>
        <dbReference type="EMBL" id="EJT72995.1"/>
    </source>
</evidence>
<evidence type="ECO:0000256" key="1">
    <source>
        <dbReference type="SAM" id="MobiDB-lite"/>
    </source>
</evidence>